<dbReference type="GO" id="GO:0007059">
    <property type="term" value="P:chromosome segregation"/>
    <property type="evidence" value="ECO:0007669"/>
    <property type="project" value="UniProtKB-KW"/>
</dbReference>
<name>A0A645EWS1_9ZZZZ</name>
<accession>A0A645EWS1</accession>
<dbReference type="Pfam" id="PF02195">
    <property type="entry name" value="ParB_N"/>
    <property type="match status" value="1"/>
</dbReference>
<dbReference type="NCBIfam" id="TIGR00180">
    <property type="entry name" value="parB_part"/>
    <property type="match status" value="1"/>
</dbReference>
<organism evidence="4">
    <name type="scientific">bioreactor metagenome</name>
    <dbReference type="NCBI Taxonomy" id="1076179"/>
    <lineage>
        <taxon>unclassified sequences</taxon>
        <taxon>metagenomes</taxon>
        <taxon>ecological metagenomes</taxon>
    </lineage>
</organism>
<dbReference type="FunFam" id="1.10.10.2830:FF:000001">
    <property type="entry name" value="Chromosome partitioning protein ParB"/>
    <property type="match status" value="1"/>
</dbReference>
<reference evidence="4" key="1">
    <citation type="submission" date="2019-08" db="EMBL/GenBank/DDBJ databases">
        <authorList>
            <person name="Kucharzyk K."/>
            <person name="Murdoch R.W."/>
            <person name="Higgins S."/>
            <person name="Loffler F."/>
        </authorList>
    </citation>
    <scope>NUCLEOTIDE SEQUENCE</scope>
</reference>
<evidence type="ECO:0000256" key="1">
    <source>
        <dbReference type="ARBA" id="ARBA00006295"/>
    </source>
</evidence>
<evidence type="ECO:0000313" key="4">
    <source>
        <dbReference type="EMBL" id="MPN06327.1"/>
    </source>
</evidence>
<dbReference type="GO" id="GO:0005694">
    <property type="term" value="C:chromosome"/>
    <property type="evidence" value="ECO:0007669"/>
    <property type="project" value="TreeGrafter"/>
</dbReference>
<dbReference type="PANTHER" id="PTHR33375">
    <property type="entry name" value="CHROMOSOME-PARTITIONING PROTEIN PARB-RELATED"/>
    <property type="match status" value="1"/>
</dbReference>
<dbReference type="SMART" id="SM00470">
    <property type="entry name" value="ParB"/>
    <property type="match status" value="1"/>
</dbReference>
<dbReference type="SUPFAM" id="SSF110849">
    <property type="entry name" value="ParB/Sulfiredoxin"/>
    <property type="match status" value="1"/>
</dbReference>
<feature type="domain" description="ParB-like N-terminal" evidence="3">
    <location>
        <begin position="1"/>
        <end position="68"/>
    </location>
</feature>
<dbReference type="GO" id="GO:0003677">
    <property type="term" value="F:DNA binding"/>
    <property type="evidence" value="ECO:0007669"/>
    <property type="project" value="InterPro"/>
</dbReference>
<protein>
    <submittedName>
        <fullName evidence="4">Nucleoid occlusion protein</fullName>
    </submittedName>
</protein>
<dbReference type="AlphaFoldDB" id="A0A645EWS1"/>
<comment type="similarity">
    <text evidence="1">Belongs to the ParB family.</text>
</comment>
<gene>
    <name evidence="4" type="primary">noc_43</name>
    <name evidence="4" type="ORF">SDC9_153583</name>
</gene>
<dbReference type="PANTHER" id="PTHR33375:SF1">
    <property type="entry name" value="CHROMOSOME-PARTITIONING PROTEIN PARB-RELATED"/>
    <property type="match status" value="1"/>
</dbReference>
<evidence type="ECO:0000259" key="3">
    <source>
        <dbReference type="SMART" id="SM00470"/>
    </source>
</evidence>
<dbReference type="InterPro" id="IPR003115">
    <property type="entry name" value="ParB_N"/>
</dbReference>
<dbReference type="InterPro" id="IPR050336">
    <property type="entry name" value="Chromosome_partition/occlusion"/>
</dbReference>
<dbReference type="GO" id="GO:0045881">
    <property type="term" value="P:positive regulation of sporulation resulting in formation of a cellular spore"/>
    <property type="evidence" value="ECO:0007669"/>
    <property type="project" value="TreeGrafter"/>
</dbReference>
<keyword evidence="2" id="KW-0159">Chromosome partition</keyword>
<dbReference type="InterPro" id="IPR036086">
    <property type="entry name" value="ParB/Sulfiredoxin_sf"/>
</dbReference>
<dbReference type="Gene3D" id="1.10.10.2830">
    <property type="match status" value="1"/>
</dbReference>
<dbReference type="Pfam" id="PF17762">
    <property type="entry name" value="HTH_ParB"/>
    <property type="match status" value="1"/>
</dbReference>
<proteinExistence type="inferred from homology"/>
<dbReference type="SUPFAM" id="SSF109709">
    <property type="entry name" value="KorB DNA-binding domain-like"/>
    <property type="match status" value="1"/>
</dbReference>
<dbReference type="Gene3D" id="3.90.1530.30">
    <property type="match status" value="1"/>
</dbReference>
<dbReference type="InterPro" id="IPR041468">
    <property type="entry name" value="HTH_ParB/Spo0J"/>
</dbReference>
<sequence>MKCLSDNIRRNGILQPLSVAPLQDGTYRLLAGERRLRSARIAGLEKIPCIIIETSEEKIAMFSLLENIQRKELNFFEQAEGIKRIMDTYCVTQEEIAKQLGKKPSAVSNLLRLLTLPEDVQNCIIEYDLTESHARCLLKLNTEQQIFKAVNIIISSNLNVFQTESLVDKMLHTIVNPYIPQQPQKEPIMLFKDVRVFVNTIKHAVDTMQKSGINANSEKFETDNYIQFTIKIPKNTTHVIGSQVNA</sequence>
<evidence type="ECO:0000256" key="2">
    <source>
        <dbReference type="ARBA" id="ARBA00022829"/>
    </source>
</evidence>
<comment type="caution">
    <text evidence="4">The sequence shown here is derived from an EMBL/GenBank/DDBJ whole genome shotgun (WGS) entry which is preliminary data.</text>
</comment>
<dbReference type="InterPro" id="IPR004437">
    <property type="entry name" value="ParB/RepB/Spo0J"/>
</dbReference>
<dbReference type="EMBL" id="VSSQ01052233">
    <property type="protein sequence ID" value="MPN06327.1"/>
    <property type="molecule type" value="Genomic_DNA"/>
</dbReference>